<evidence type="ECO:0000256" key="1">
    <source>
        <dbReference type="ARBA" id="ARBA00004613"/>
    </source>
</evidence>
<feature type="compositionally biased region" description="Polar residues" evidence="5">
    <location>
        <begin position="1874"/>
        <end position="1887"/>
    </location>
</feature>
<reference evidence="7 8" key="1">
    <citation type="submission" date="2019-07" db="EMBL/GenBank/DDBJ databases">
        <title>Whole genome shotgun sequence of Cellulomonas composti NBRC 100758.</title>
        <authorList>
            <person name="Hosoyama A."/>
            <person name="Uohara A."/>
            <person name="Ohji S."/>
            <person name="Ichikawa N."/>
        </authorList>
    </citation>
    <scope>NUCLEOTIDE SEQUENCE [LARGE SCALE GENOMIC DNA]</scope>
    <source>
        <strain evidence="7 8">NBRC 100758</strain>
    </source>
</reference>
<dbReference type="InterPro" id="IPR006530">
    <property type="entry name" value="YD"/>
</dbReference>
<gene>
    <name evidence="7" type="ORF">CCO02nite_31030</name>
</gene>
<evidence type="ECO:0000256" key="2">
    <source>
        <dbReference type="ARBA" id="ARBA00022525"/>
    </source>
</evidence>
<dbReference type="NCBIfam" id="TIGR01643">
    <property type="entry name" value="YD_repeat_2x"/>
    <property type="match status" value="3"/>
</dbReference>
<dbReference type="Gene3D" id="2.180.10.10">
    <property type="entry name" value="RHS repeat-associated core"/>
    <property type="match status" value="2"/>
</dbReference>
<dbReference type="GO" id="GO:0005737">
    <property type="term" value="C:cytoplasm"/>
    <property type="evidence" value="ECO:0007669"/>
    <property type="project" value="InterPro"/>
</dbReference>
<dbReference type="PANTHER" id="PTHR32305:SF17">
    <property type="entry name" value="TRNA NUCLEASE WAPA"/>
    <property type="match status" value="1"/>
</dbReference>
<feature type="domain" description="Teneurin-like YD-shell" evidence="6">
    <location>
        <begin position="1598"/>
        <end position="1852"/>
    </location>
</feature>
<keyword evidence="4" id="KW-0843">Virulence</keyword>
<dbReference type="RefSeq" id="WP_146844080.1">
    <property type="nucleotide sequence ID" value="NZ_BJWG01000024.1"/>
</dbReference>
<comment type="subcellular location">
    <subcellularLocation>
        <location evidence="1">Secreted</location>
    </subcellularLocation>
</comment>
<evidence type="ECO:0000259" key="6">
    <source>
        <dbReference type="Pfam" id="PF25023"/>
    </source>
</evidence>
<protein>
    <submittedName>
        <fullName evidence="7">Type IV secretion protein Rhs</fullName>
    </submittedName>
</protein>
<dbReference type="InterPro" id="IPR022385">
    <property type="entry name" value="Rhs_assc_core"/>
</dbReference>
<keyword evidence="2" id="KW-0964">Secreted</keyword>
<feature type="region of interest" description="Disordered" evidence="5">
    <location>
        <begin position="1034"/>
        <end position="1062"/>
    </location>
</feature>
<evidence type="ECO:0000256" key="3">
    <source>
        <dbReference type="ARBA" id="ARBA00022737"/>
    </source>
</evidence>
<evidence type="ECO:0000256" key="5">
    <source>
        <dbReference type="SAM" id="MobiDB-lite"/>
    </source>
</evidence>
<feature type="compositionally biased region" description="Polar residues" evidence="5">
    <location>
        <begin position="1034"/>
        <end position="1055"/>
    </location>
</feature>
<comment type="caution">
    <text evidence="7">The sequence shown here is derived from an EMBL/GenBank/DDBJ whole genome shotgun (WGS) entry which is preliminary data.</text>
</comment>
<dbReference type="Proteomes" id="UP000321720">
    <property type="component" value="Unassembled WGS sequence"/>
</dbReference>
<sequence>MTGHAVRRVTAASFKADGWVRLRPVVVSGVVAALVVAGLTPAAAADDTLSPQELHELSLEGMPAVPDETVALDPDAAFEVAATETMTDFVPQDPVWPQVATGAGQLAAARLSSLVGALEDAGVSGPQEIEVLDEAGDRVPVEVDVLDQDTARQAGVTGLVFALTPQSTRAAARARALDAAAADESSPTSSLVEVSVDYSGFAGAFGGDWSSRLVLVTLPVCALSTPEEQECTRRTVLDSANDEQAQQVSAQVSVSDQMVVALTAGDSGPAGDWAATPLSPSSSWGVSTQTGDFTWSYPLQVPPANGGPAPALGLSYASGQVDGRVSTTNNQTSWVGEGWSLGESFIERKYVTCEDDITTGSNNAGHKTADLCWGGDNATMSFAGHSGQLVQVGSSGLWRLKDDDGTRIEHLTGGPSGVDDDGEFWRVTTGDGTQYFFGRGKRTADGLALGSVWSVPVFGNDVDEACHQAAFADSWCQQAWRWNLDYVLDTSGNTMTYRYLRESNSYGLNNNTSVVSYTAGGYLQRIEYGQRTGGEAVDNASQRVLFEVAERCLPTEDFDCAPGKLTAVNAGKWPDVPFDQICTSATTCPDTTSPVFFSRKRLTAVTTQVLTSGGFQDVDSWQLSQTYPDPGDGYGPALWLNAIWRTGKVGTAITLPKTTFTGHQMAGRVAGQPAGYAAMNRYRIDNVRLETGGVIDVKYTSPCTSIPAAPQSAAGRCMPVKWTPPGVLDPILEYFNKYQVASVTADPVDDASAKVVTTYTYKGDAAWHYDDTPLVPEDQRTWGQWRGYGTVAVTTGAATGTRSYVEYSYLRGMNGDHLPSGTRYWCFTGSSTSACPAGSADEDRFNGFLREQRTYDGPGGSLLSSQTNTPWQSPATATDTRAVAHLLGTALTQTSTTAAAAPGGKLETSVETSYDDTYGTVSRVVDRGDSAIEGDETCTQVTYARNPVKGFISTVATSTTYGQRSCETATNADLVAATKTEYDGGAVNDAPTLGRVTRVLTATRLDGSAPHWTSASSTYDTQGRVTSVTDALGRTTTTNYTPSSGGPVTGTSVTSPDPDGDGPIGASTTVTVVKPEWGQPAKITDPNGKVTKLGRDSLGRITKVWLPGRDGDTQTASIKYTYTVSATGWSGTLTETLGADGTTYLPSTSIIDGLGRDRQAQDYGKITGKTQRVVTDTTYDARGLVKVASSAWPTGGDPAIEVLTTADGTFPAADTYVYDGAGRQTADVFKVSGVEKWRTTTTYGGDRTTLTPPAGGTATTSVADARGRTTSLAEYAGSSPTGNPYATTTYSYDVVGNLTKSTDTQGNQWSYVYDLAGHQTSSTDPDKGTTTSVYDDAGQLTSTTDATGQTLLYEYDQLGRKTAVRDGADQSLRASWVYDQIDATSLVKGQLARSVRYDTSGTYTTSFTGYNDQYAPTGIKLTSTNPDLSGTWSTKYTYEPNGQLESISLPAVGDLSAETVGLTYDDKSQPTILAGRHTYVAAATYLSDGRLNAIALGSSGSTLHDIAYTYQAGTKRLASTDVNLRPTDTGDFTTTYTYDNAGNLTGASDAMTGKALDAQCYTYDGLRRLTQAWTPAGGDCTATRTVAALGGPAPYWSTYQYDTLGNRTREIEHATTGNTTRDYDYTNTAAAPGPHQAGTITETSINGTETTVSTSKYTYDATGNTTKRNRAGYTNHTLTWDSEGHLDTLTRGAATYSYVYDADGNRLARTQDGATTLYLPGGQELTASAAGRTAIRYYTFAGQTIATRTTNERTGITTLVTDPHNSATAAINHSTLTVTRKRTDPFGNTRGTTPTWPGDHGFLDKPTDTNGLTHIGAREYDPTTGRFISVDPILDLTDPQQWNGYTYADNNPTTYCDPTGLSPMLVAPRPDTDQPVNNRNTNTALGTNSGGGGPSIAFRIGGPAGEYAWNYYMTDGNGQNILVNAAQSYGTGVANFGIDLINLAMGGSLQTRRYKLLPNIAEPNSQDDIYAWCGPIGSWFGPQLLIGGEFGTAAKGSAALIDVGAGAGARTATAGIGANTAGAGSRVVVGKVVDLTAEGAIGPGERTLLSQLPNLGSPRANWAQNSGVLRQAMHRGMPIRDASVDRATGALRDNTGFLRAERNLLESRGWTYDPKTTLWSPGS</sequence>
<dbReference type="InterPro" id="IPR056823">
    <property type="entry name" value="TEN-like_YD-shell"/>
</dbReference>
<proteinExistence type="predicted"/>
<dbReference type="GO" id="GO:0005576">
    <property type="term" value="C:extracellular region"/>
    <property type="evidence" value="ECO:0007669"/>
    <property type="project" value="UniProtKB-SubCell"/>
</dbReference>
<dbReference type="Pfam" id="PF05593">
    <property type="entry name" value="RHS_repeat"/>
    <property type="match status" value="2"/>
</dbReference>
<dbReference type="EMBL" id="BJWG01000024">
    <property type="protein sequence ID" value="GEL96445.1"/>
    <property type="molecule type" value="Genomic_DNA"/>
</dbReference>
<dbReference type="OrthoDB" id="5150353at2"/>
<feature type="region of interest" description="Disordered" evidence="5">
    <location>
        <begin position="1871"/>
        <end position="1892"/>
    </location>
</feature>
<dbReference type="Pfam" id="PF25023">
    <property type="entry name" value="TEN_YD-shell"/>
    <property type="match status" value="1"/>
</dbReference>
<dbReference type="PANTHER" id="PTHR32305">
    <property type="match status" value="1"/>
</dbReference>
<dbReference type="InterPro" id="IPR003284">
    <property type="entry name" value="Sal_SpvB"/>
</dbReference>
<dbReference type="NCBIfam" id="TIGR03696">
    <property type="entry name" value="Rhs_assc_core"/>
    <property type="match status" value="1"/>
</dbReference>
<evidence type="ECO:0000256" key="4">
    <source>
        <dbReference type="ARBA" id="ARBA00023026"/>
    </source>
</evidence>
<dbReference type="InterPro" id="IPR031325">
    <property type="entry name" value="RHS_repeat"/>
</dbReference>
<dbReference type="InterPro" id="IPR050708">
    <property type="entry name" value="T6SS_VgrG/RHS"/>
</dbReference>
<evidence type="ECO:0000313" key="8">
    <source>
        <dbReference type="Proteomes" id="UP000321720"/>
    </source>
</evidence>
<feature type="region of interest" description="Disordered" evidence="5">
    <location>
        <begin position="1781"/>
        <end position="1809"/>
    </location>
</feature>
<organism evidence="7 8">
    <name type="scientific">Cellulomonas composti</name>
    <dbReference type="NCBI Taxonomy" id="266130"/>
    <lineage>
        <taxon>Bacteria</taxon>
        <taxon>Bacillati</taxon>
        <taxon>Actinomycetota</taxon>
        <taxon>Actinomycetes</taxon>
        <taxon>Micrococcales</taxon>
        <taxon>Cellulomonadaceae</taxon>
        <taxon>Cellulomonas</taxon>
    </lineage>
</organism>
<keyword evidence="8" id="KW-1185">Reference proteome</keyword>
<keyword evidence="3" id="KW-0677">Repeat</keyword>
<evidence type="ECO:0000313" key="7">
    <source>
        <dbReference type="EMBL" id="GEL96445.1"/>
    </source>
</evidence>
<name>A0A511JEQ0_9CELL</name>
<dbReference type="Pfam" id="PF03534">
    <property type="entry name" value="SpvB"/>
    <property type="match status" value="1"/>
</dbReference>
<accession>A0A511JEQ0</accession>